<evidence type="ECO:0000313" key="2">
    <source>
        <dbReference type="WBParaSite" id="PgE651_g001_t01"/>
    </source>
</evidence>
<accession>A0A915A490</accession>
<dbReference type="Proteomes" id="UP000887569">
    <property type="component" value="Unplaced"/>
</dbReference>
<proteinExistence type="predicted"/>
<sequence length="31" mass="3451">NMMIRGTKSMDHALEHLGALFDLPVTVNILI</sequence>
<keyword evidence="1" id="KW-1185">Reference proteome</keyword>
<evidence type="ECO:0000313" key="1">
    <source>
        <dbReference type="Proteomes" id="UP000887569"/>
    </source>
</evidence>
<reference evidence="2" key="1">
    <citation type="submission" date="2022-11" db="UniProtKB">
        <authorList>
            <consortium name="WormBaseParasite"/>
        </authorList>
    </citation>
    <scope>IDENTIFICATION</scope>
</reference>
<dbReference type="WBParaSite" id="PgE651_g001_t01">
    <property type="protein sequence ID" value="PgE651_g001_t01"/>
    <property type="gene ID" value="PgE651_g001"/>
</dbReference>
<organism evidence="1 2">
    <name type="scientific">Parascaris univalens</name>
    <name type="common">Nematode worm</name>
    <dbReference type="NCBI Taxonomy" id="6257"/>
    <lineage>
        <taxon>Eukaryota</taxon>
        <taxon>Metazoa</taxon>
        <taxon>Ecdysozoa</taxon>
        <taxon>Nematoda</taxon>
        <taxon>Chromadorea</taxon>
        <taxon>Rhabditida</taxon>
        <taxon>Spirurina</taxon>
        <taxon>Ascaridomorpha</taxon>
        <taxon>Ascaridoidea</taxon>
        <taxon>Ascarididae</taxon>
        <taxon>Parascaris</taxon>
    </lineage>
</organism>
<name>A0A915A490_PARUN</name>
<protein>
    <submittedName>
        <fullName evidence="2">Uncharacterized protein</fullName>
    </submittedName>
</protein>
<dbReference type="AlphaFoldDB" id="A0A915A490"/>